<evidence type="ECO:0000313" key="3">
    <source>
        <dbReference type="EMBL" id="QSP93663.1"/>
    </source>
</evidence>
<evidence type="ECO:0000259" key="2">
    <source>
        <dbReference type="Pfam" id="PF07589"/>
    </source>
</evidence>
<sequence>MRQFVVNVFLFGTLLTSGAYAEPIELTDTLSAWSSDSTASTRLSVGGAEALCGENGPNNRYSSDAPLFAAQEPERCASRIGHISSDRQSIDDPADTFMKQADLVVSTKTILDRVPTMLGSSFTIEKRAAVNTIAPEGSLCDTGTTRLARPESLGCGDRMMPPLHQATFIPFELGSDKDYFRDSGFFYGGALVSDVKTDQKNATKSALAGIISVKDVPEPSALALVALGAFGLLARSRFKNSA</sequence>
<dbReference type="NCBIfam" id="TIGR02595">
    <property type="entry name" value="PEP_CTERM"/>
    <property type="match status" value="1"/>
</dbReference>
<dbReference type="InterPro" id="IPR013424">
    <property type="entry name" value="Ice-binding_C"/>
</dbReference>
<evidence type="ECO:0000256" key="1">
    <source>
        <dbReference type="SAM" id="SignalP"/>
    </source>
</evidence>
<accession>A0ABX7MTU1</accession>
<dbReference type="Pfam" id="PF07589">
    <property type="entry name" value="PEP-CTERM"/>
    <property type="match status" value="1"/>
</dbReference>
<evidence type="ECO:0000313" key="4">
    <source>
        <dbReference type="Proteomes" id="UP000663555"/>
    </source>
</evidence>
<feature type="chain" id="PRO_5047545825" evidence="1">
    <location>
        <begin position="22"/>
        <end position="242"/>
    </location>
</feature>
<protein>
    <submittedName>
        <fullName evidence="3">PEP-CTERM sorting domain-containing protein</fullName>
    </submittedName>
</protein>
<proteinExistence type="predicted"/>
<feature type="signal peptide" evidence="1">
    <location>
        <begin position="1"/>
        <end position="21"/>
    </location>
</feature>
<name>A0ABX7MTU1_9GAMM</name>
<organism evidence="3 4">
    <name type="scientific">Marinobacter salinisoli</name>
    <dbReference type="NCBI Taxonomy" id="2769486"/>
    <lineage>
        <taxon>Bacteria</taxon>
        <taxon>Pseudomonadati</taxon>
        <taxon>Pseudomonadota</taxon>
        <taxon>Gammaproteobacteria</taxon>
        <taxon>Pseudomonadales</taxon>
        <taxon>Marinobacteraceae</taxon>
        <taxon>Marinobacter</taxon>
    </lineage>
</organism>
<dbReference type="Proteomes" id="UP000663555">
    <property type="component" value="Chromosome"/>
</dbReference>
<dbReference type="RefSeq" id="WP_206642885.1">
    <property type="nucleotide sequence ID" value="NZ_CP071247.1"/>
</dbReference>
<keyword evidence="1" id="KW-0732">Signal</keyword>
<reference evidence="3 4" key="1">
    <citation type="submission" date="2021-03" db="EMBL/GenBank/DDBJ databases">
        <title>Genome sequencing of Marinobacter sp. LPB0319.</title>
        <authorList>
            <person name="Kim J."/>
        </authorList>
    </citation>
    <scope>NUCLEOTIDE SEQUENCE [LARGE SCALE GENOMIC DNA]</scope>
    <source>
        <strain evidence="3 4">LPB0319</strain>
    </source>
</reference>
<keyword evidence="4" id="KW-1185">Reference proteome</keyword>
<feature type="domain" description="Ice-binding protein C-terminal" evidence="2">
    <location>
        <begin position="215"/>
        <end position="237"/>
    </location>
</feature>
<dbReference type="EMBL" id="CP071247">
    <property type="protein sequence ID" value="QSP93663.1"/>
    <property type="molecule type" value="Genomic_DNA"/>
</dbReference>
<gene>
    <name evidence="3" type="ORF">LPB19_10635</name>
</gene>